<feature type="region of interest" description="Disordered" evidence="1">
    <location>
        <begin position="68"/>
        <end position="192"/>
    </location>
</feature>
<feature type="compositionally biased region" description="Basic and acidic residues" evidence="1">
    <location>
        <begin position="171"/>
        <end position="181"/>
    </location>
</feature>
<dbReference type="Gramene" id="OE9A010837T1">
    <property type="protein sequence ID" value="OE9A010837C1"/>
    <property type="gene ID" value="OE9A010837"/>
</dbReference>
<evidence type="ECO:0000313" key="2">
    <source>
        <dbReference type="EMBL" id="CAA2976482.1"/>
    </source>
</evidence>
<proteinExistence type="predicted"/>
<sequence length="215" mass="24011">MRPIHEFQPVNHQPRCSRVKPSGDFLYSGPGRCIATLRLININLFARPLVRPFRRKLAGDRLAEGLDEPSLQTRARRDLLAPPEHPQTLGRPPTTGHESLPPPLNKHARGLGGESCSRGRKSIVPAADYATAASTPRDNSKCARPRFAHSQAGPSRRQNSCRAAGRNNRPRPIDERRRLTHTETSFRPAATQTVRHWAVARARAGKIKKRSEIEN</sequence>
<accession>A0A8S0RCK1</accession>
<comment type="caution">
    <text evidence="2">The sequence shown here is derived from an EMBL/GenBank/DDBJ whole genome shotgun (WGS) entry which is preliminary data.</text>
</comment>
<dbReference type="Proteomes" id="UP000594638">
    <property type="component" value="Unassembled WGS sequence"/>
</dbReference>
<dbReference type="EMBL" id="CACTIH010002449">
    <property type="protein sequence ID" value="CAA2976482.1"/>
    <property type="molecule type" value="Genomic_DNA"/>
</dbReference>
<name>A0A8S0RCK1_OLEEU</name>
<evidence type="ECO:0000313" key="3">
    <source>
        <dbReference type="Proteomes" id="UP000594638"/>
    </source>
</evidence>
<protein>
    <submittedName>
        <fullName evidence="2">Uncharacterized protein</fullName>
    </submittedName>
</protein>
<feature type="compositionally biased region" description="Polar residues" evidence="1">
    <location>
        <begin position="182"/>
        <end position="192"/>
    </location>
</feature>
<reference evidence="2 3" key="1">
    <citation type="submission" date="2019-12" db="EMBL/GenBank/DDBJ databases">
        <authorList>
            <person name="Alioto T."/>
            <person name="Alioto T."/>
            <person name="Gomez Garrido J."/>
        </authorList>
    </citation>
    <scope>NUCLEOTIDE SEQUENCE [LARGE SCALE GENOMIC DNA]</scope>
</reference>
<gene>
    <name evidence="2" type="ORF">OLEA9_A010837</name>
</gene>
<dbReference type="AlphaFoldDB" id="A0A8S0RCK1"/>
<feature type="compositionally biased region" description="Polar residues" evidence="1">
    <location>
        <begin position="152"/>
        <end position="161"/>
    </location>
</feature>
<keyword evidence="3" id="KW-1185">Reference proteome</keyword>
<organism evidence="2 3">
    <name type="scientific">Olea europaea subsp. europaea</name>
    <dbReference type="NCBI Taxonomy" id="158383"/>
    <lineage>
        <taxon>Eukaryota</taxon>
        <taxon>Viridiplantae</taxon>
        <taxon>Streptophyta</taxon>
        <taxon>Embryophyta</taxon>
        <taxon>Tracheophyta</taxon>
        <taxon>Spermatophyta</taxon>
        <taxon>Magnoliopsida</taxon>
        <taxon>eudicotyledons</taxon>
        <taxon>Gunneridae</taxon>
        <taxon>Pentapetalae</taxon>
        <taxon>asterids</taxon>
        <taxon>lamiids</taxon>
        <taxon>Lamiales</taxon>
        <taxon>Oleaceae</taxon>
        <taxon>Oleeae</taxon>
        <taxon>Olea</taxon>
    </lineage>
</organism>
<evidence type="ECO:0000256" key="1">
    <source>
        <dbReference type="SAM" id="MobiDB-lite"/>
    </source>
</evidence>